<dbReference type="InterPro" id="IPR009771">
    <property type="entry name" value="RIC1_C"/>
</dbReference>
<dbReference type="Proteomes" id="UP001187682">
    <property type="component" value="Unassembled WGS sequence"/>
</dbReference>
<comment type="caution">
    <text evidence="5">The sequence shown here is derived from an EMBL/GenBank/DDBJ whole genome shotgun (WGS) entry which is preliminary data.</text>
</comment>
<evidence type="ECO:0000256" key="3">
    <source>
        <dbReference type="SAM" id="MobiDB-lite"/>
    </source>
</evidence>
<dbReference type="PANTHER" id="PTHR22746">
    <property type="entry name" value="RAB6A-GEF COMPLEX PARTNER PROTEIN 1"/>
    <property type="match status" value="1"/>
</dbReference>
<gene>
    <name evidence="5" type="ORF">DNG_01326</name>
</gene>
<keyword evidence="2" id="KW-0472">Membrane</keyword>
<proteinExistence type="predicted"/>
<dbReference type="EMBL" id="ONZQ02000001">
    <property type="protein sequence ID" value="SPN97814.1"/>
    <property type="molecule type" value="Genomic_DNA"/>
</dbReference>
<evidence type="ECO:0000256" key="1">
    <source>
        <dbReference type="ARBA" id="ARBA00004370"/>
    </source>
</evidence>
<name>A0AAE8SRQ5_9PEZI</name>
<dbReference type="GO" id="GO:0042147">
    <property type="term" value="P:retrograde transport, endosome to Golgi"/>
    <property type="evidence" value="ECO:0007669"/>
    <property type="project" value="TreeGrafter"/>
</dbReference>
<sequence length="1061" mass="117101">MYWPVGTPKTYATSNNAACASVHISHDNASAEHPTAPGAADPRSPGLHVGDDDTEGQPPPKTPITPITPFVRSVEHSELDRLRPSSSVDDGPPSARVREPILALRASRSGHIFVVATATTMTVWQTKPAVILAVVIRSDASLETYGRNTDLLLRPDSAIFVVRTTLGYLITYSIATDPSARVYNPHFPNYHNIQRRRQSHAGGPGGRAPDQFLWGPGEGMGVQDTSVRFRMVIKVDAGIESALALDDELIVATRKPAAIQCIRWSPDSSGRQTRTELLSRMGWLDKKTTVTQMTHDRPMNLLTWTTADGRAYAVQRLTTPGTPDNAADPESKKLFRGYCFYEPESRAARAVQAVINARFSLIAVGCADGVVRVYSVRDYAGNIPLSHTHTVPVSNSATGTLSVLTYSTDGYCLFAGYQEGWATWSVYGKTGSHSFNGDEAVAAENGDDWLVGVNNASWIAGSSELLLTNPQNDGIWSLEMARSAVSTCYTSSNIFRTVLQTSTGVSVYRGYDLPDMTSISAEPSLWHVAKIPPLYLLNQWPIRCTVISPDGRYIAVAGRRGLAHYSVNSGRWRTFADPDMENEFQVRGGMCWYQHILVAAVEVNKSYELRLYSREAALDKSKVLHTQHVPAPIVLVTSAEEDSVLVYTQDNLLYHFLFVAVGGSVRLVQVGQIAFHGIVRSPARVRGLSWILPEQQLTEGDPSQDVTVASVLFLVDGKLVMLRPSMSGDGHLKYDMRVIAQNVEFHASMRDEPFSAAPAQYPQLENQSAAVAEANLINSLWVFDGNGLKVWPEIQDVLLAVSAGHSRPLPSPVYIPMDFYPLSMLLDKAIVLGVESDLVQRRDVSFSYFRFAIRTHLFLSDILRYYLTRNLKLEALHLAQHYQGLEYFPHALEVLLHHVLDDEVDASPSPKDAILPRVLSLLSSFKEYLDIVLQCTRKTEVRQWKTLFAYLPPVQELFEESLQRGSLKTAGGYLIILHTLEEAESVSEQSVRLFSRAIHEEDWDLCKELARFLAALDETGSVLRGAMQLVNISLSNQGVNDGILSRLHLPVPHSNGVGGGK</sequence>
<organism evidence="5 6">
    <name type="scientific">Cephalotrichum gorgonifer</name>
    <dbReference type="NCBI Taxonomy" id="2041049"/>
    <lineage>
        <taxon>Eukaryota</taxon>
        <taxon>Fungi</taxon>
        <taxon>Dikarya</taxon>
        <taxon>Ascomycota</taxon>
        <taxon>Pezizomycotina</taxon>
        <taxon>Sordariomycetes</taxon>
        <taxon>Hypocreomycetidae</taxon>
        <taxon>Microascales</taxon>
        <taxon>Microascaceae</taxon>
        <taxon>Cephalotrichum</taxon>
    </lineage>
</organism>
<evidence type="ECO:0000256" key="2">
    <source>
        <dbReference type="ARBA" id="ARBA00023136"/>
    </source>
</evidence>
<feature type="region of interest" description="Disordered" evidence="3">
    <location>
        <begin position="196"/>
        <end position="215"/>
    </location>
</feature>
<evidence type="ECO:0000313" key="6">
    <source>
        <dbReference type="Proteomes" id="UP001187682"/>
    </source>
</evidence>
<dbReference type="GO" id="GO:0005829">
    <property type="term" value="C:cytosol"/>
    <property type="evidence" value="ECO:0007669"/>
    <property type="project" value="TreeGrafter"/>
</dbReference>
<reference evidence="5" key="1">
    <citation type="submission" date="2018-03" db="EMBL/GenBank/DDBJ databases">
        <authorList>
            <person name="Guldener U."/>
        </authorList>
    </citation>
    <scope>NUCLEOTIDE SEQUENCE</scope>
</reference>
<feature type="region of interest" description="Disordered" evidence="3">
    <location>
        <begin position="27"/>
        <end position="69"/>
    </location>
</feature>
<dbReference type="Pfam" id="PF25440">
    <property type="entry name" value="Beta-prop_RIC1_2nd"/>
    <property type="match status" value="1"/>
</dbReference>
<dbReference type="AlphaFoldDB" id="A0AAE8SRQ5"/>
<evidence type="ECO:0000259" key="4">
    <source>
        <dbReference type="Pfam" id="PF07064"/>
    </source>
</evidence>
<dbReference type="SUPFAM" id="SSF50978">
    <property type="entry name" value="WD40 repeat-like"/>
    <property type="match status" value="1"/>
</dbReference>
<dbReference type="Pfam" id="PF07064">
    <property type="entry name" value="RIC1"/>
    <property type="match status" value="1"/>
</dbReference>
<comment type="subcellular location">
    <subcellularLocation>
        <location evidence="1">Membrane</location>
    </subcellularLocation>
</comment>
<keyword evidence="6" id="KW-1185">Reference proteome</keyword>
<dbReference type="GO" id="GO:0006886">
    <property type="term" value="P:intracellular protein transport"/>
    <property type="evidence" value="ECO:0007669"/>
    <property type="project" value="InterPro"/>
</dbReference>
<dbReference type="GO" id="GO:0000139">
    <property type="term" value="C:Golgi membrane"/>
    <property type="evidence" value="ECO:0007669"/>
    <property type="project" value="TreeGrafter"/>
</dbReference>
<dbReference type="InterPro" id="IPR015943">
    <property type="entry name" value="WD40/YVTN_repeat-like_dom_sf"/>
</dbReference>
<dbReference type="SUPFAM" id="SSF69322">
    <property type="entry name" value="Tricorn protease domain 2"/>
    <property type="match status" value="1"/>
</dbReference>
<evidence type="ECO:0000313" key="5">
    <source>
        <dbReference type="EMBL" id="SPN97814.1"/>
    </source>
</evidence>
<dbReference type="GO" id="GO:0034066">
    <property type="term" value="C:Ric1-Rgp1 guanyl-nucleotide exchange factor complex"/>
    <property type="evidence" value="ECO:0007669"/>
    <property type="project" value="InterPro"/>
</dbReference>
<dbReference type="Gene3D" id="2.130.10.10">
    <property type="entry name" value="YVTN repeat-like/Quinoprotein amine dehydrogenase"/>
    <property type="match status" value="1"/>
</dbReference>
<protein>
    <submittedName>
        <fullName evidence="5">Related to DUF1339 domain protein</fullName>
    </submittedName>
</protein>
<dbReference type="InterPro" id="IPR036322">
    <property type="entry name" value="WD40_repeat_dom_sf"/>
</dbReference>
<accession>A0AAE8SRQ5</accession>
<dbReference type="InterPro" id="IPR040096">
    <property type="entry name" value="Ric1"/>
</dbReference>
<feature type="domain" description="RIC1 C-terminal alpha solenoid region" evidence="4">
    <location>
        <begin position="861"/>
        <end position="1031"/>
    </location>
</feature>
<dbReference type="PANTHER" id="PTHR22746:SF10">
    <property type="entry name" value="GUANINE NUCLEOTIDE EXCHANGE FACTOR SUBUNIT RIC1"/>
    <property type="match status" value="1"/>
</dbReference>